<evidence type="ECO:0000313" key="1">
    <source>
        <dbReference type="EMBL" id="EZA56985.1"/>
    </source>
</evidence>
<proteinExistence type="predicted"/>
<dbReference type="Proteomes" id="UP000053097">
    <property type="component" value="Unassembled WGS sequence"/>
</dbReference>
<gene>
    <name evidence="1" type="ORF">X777_03169</name>
</gene>
<evidence type="ECO:0000313" key="2">
    <source>
        <dbReference type="Proteomes" id="UP000053097"/>
    </source>
</evidence>
<sequence>MNWALKNSGESQAPFADEALAQLTLGTIALRVFRAIWHFVTHLINRSQLADHTKIRK</sequence>
<organism evidence="1 2">
    <name type="scientific">Ooceraea biroi</name>
    <name type="common">Clonal raider ant</name>
    <name type="synonym">Cerapachys biroi</name>
    <dbReference type="NCBI Taxonomy" id="2015173"/>
    <lineage>
        <taxon>Eukaryota</taxon>
        <taxon>Metazoa</taxon>
        <taxon>Ecdysozoa</taxon>
        <taxon>Arthropoda</taxon>
        <taxon>Hexapoda</taxon>
        <taxon>Insecta</taxon>
        <taxon>Pterygota</taxon>
        <taxon>Neoptera</taxon>
        <taxon>Endopterygota</taxon>
        <taxon>Hymenoptera</taxon>
        <taxon>Apocrita</taxon>
        <taxon>Aculeata</taxon>
        <taxon>Formicoidea</taxon>
        <taxon>Formicidae</taxon>
        <taxon>Dorylinae</taxon>
        <taxon>Ooceraea</taxon>
    </lineage>
</organism>
<dbReference type="AlphaFoldDB" id="A0A026WLR5"/>
<name>A0A026WLR5_OOCBI</name>
<accession>A0A026WLR5</accession>
<dbReference type="EMBL" id="KK107153">
    <property type="protein sequence ID" value="EZA56985.1"/>
    <property type="molecule type" value="Genomic_DNA"/>
</dbReference>
<reference evidence="1 2" key="1">
    <citation type="journal article" date="2014" name="Curr. Biol.">
        <title>The genome of the clonal raider ant Cerapachys biroi.</title>
        <authorList>
            <person name="Oxley P.R."/>
            <person name="Ji L."/>
            <person name="Fetter-Pruneda I."/>
            <person name="McKenzie S.K."/>
            <person name="Li C."/>
            <person name="Hu H."/>
            <person name="Zhang G."/>
            <person name="Kronauer D.J."/>
        </authorList>
    </citation>
    <scope>NUCLEOTIDE SEQUENCE [LARGE SCALE GENOMIC DNA]</scope>
</reference>
<keyword evidence="2" id="KW-1185">Reference proteome</keyword>
<protein>
    <submittedName>
        <fullName evidence="1">Uncharacterized protein</fullName>
    </submittedName>
</protein>